<feature type="compositionally biased region" description="Low complexity" evidence="10">
    <location>
        <begin position="363"/>
        <end position="381"/>
    </location>
</feature>
<feature type="disulfide bond" evidence="9">
    <location>
        <begin position="420"/>
        <end position="427"/>
    </location>
</feature>
<comment type="subcellular location">
    <subcellularLocation>
        <location evidence="1">Membrane</location>
        <topology evidence="1">Lipid-anchor</topology>
        <topology evidence="1">GPI-anchor</topology>
    </subcellularLocation>
    <subcellularLocation>
        <location evidence="2">Secreted</location>
    </subcellularLocation>
</comment>
<feature type="compositionally biased region" description="Low complexity" evidence="10">
    <location>
        <begin position="306"/>
        <end position="355"/>
    </location>
</feature>
<keyword evidence="9" id="KW-0479">Metal-binding</keyword>
<dbReference type="EMBL" id="KQ030511">
    <property type="protein sequence ID" value="KJZ76478.1"/>
    <property type="molecule type" value="Genomic_DNA"/>
</dbReference>
<accession>A0A0F7ZVE6</accession>
<dbReference type="GO" id="GO:0005576">
    <property type="term" value="C:extracellular region"/>
    <property type="evidence" value="ECO:0007669"/>
    <property type="project" value="UniProtKB-SubCell"/>
</dbReference>
<keyword evidence="9" id="KW-0408">Iron</keyword>
<keyword evidence="8" id="KW-0449">Lipoprotein</keyword>
<evidence type="ECO:0000256" key="10">
    <source>
        <dbReference type="SAM" id="MobiDB-lite"/>
    </source>
</evidence>
<feature type="compositionally biased region" description="Polar residues" evidence="10">
    <location>
        <begin position="530"/>
        <end position="540"/>
    </location>
</feature>
<evidence type="ECO:0000256" key="3">
    <source>
        <dbReference type="ARBA" id="ARBA00010031"/>
    </source>
</evidence>
<evidence type="ECO:0000256" key="9">
    <source>
        <dbReference type="PROSITE-ProRule" id="PRU01356"/>
    </source>
</evidence>
<keyword evidence="5" id="KW-0336">GPI-anchor</keyword>
<feature type="domain" description="CFEM" evidence="12">
    <location>
        <begin position="375"/>
        <end position="492"/>
    </location>
</feature>
<dbReference type="OrthoDB" id="3767534at2759"/>
<protein>
    <recommendedName>
        <fullName evidence="12">CFEM domain-containing protein</fullName>
    </recommendedName>
</protein>
<evidence type="ECO:0000256" key="6">
    <source>
        <dbReference type="ARBA" id="ARBA00022729"/>
    </source>
</evidence>
<evidence type="ECO:0000313" key="13">
    <source>
        <dbReference type="EMBL" id="KJZ76478.1"/>
    </source>
</evidence>
<feature type="compositionally biased region" description="Low complexity" evidence="10">
    <location>
        <begin position="551"/>
        <end position="564"/>
    </location>
</feature>
<evidence type="ECO:0000256" key="2">
    <source>
        <dbReference type="ARBA" id="ARBA00004613"/>
    </source>
</evidence>
<feature type="region of interest" description="Disordered" evidence="10">
    <location>
        <begin position="222"/>
        <end position="381"/>
    </location>
</feature>
<organism evidence="13 14">
    <name type="scientific">Hirsutella minnesotensis 3608</name>
    <dbReference type="NCBI Taxonomy" id="1043627"/>
    <lineage>
        <taxon>Eukaryota</taxon>
        <taxon>Fungi</taxon>
        <taxon>Dikarya</taxon>
        <taxon>Ascomycota</taxon>
        <taxon>Pezizomycotina</taxon>
        <taxon>Sordariomycetes</taxon>
        <taxon>Hypocreomycetidae</taxon>
        <taxon>Hypocreales</taxon>
        <taxon>Ophiocordycipitaceae</taxon>
        <taxon>Hirsutella</taxon>
    </lineage>
</organism>
<evidence type="ECO:0000256" key="4">
    <source>
        <dbReference type="ARBA" id="ARBA00022525"/>
    </source>
</evidence>
<dbReference type="GO" id="GO:0098552">
    <property type="term" value="C:side of membrane"/>
    <property type="evidence" value="ECO:0007669"/>
    <property type="project" value="UniProtKB-KW"/>
</dbReference>
<feature type="compositionally biased region" description="Low complexity" evidence="10">
    <location>
        <begin position="241"/>
        <end position="278"/>
    </location>
</feature>
<feature type="binding site" description="axial binding residue" evidence="9">
    <location>
        <position position="424"/>
    </location>
    <ligand>
        <name>heme</name>
        <dbReference type="ChEBI" id="CHEBI:30413"/>
    </ligand>
    <ligandPart>
        <name>Fe</name>
        <dbReference type="ChEBI" id="CHEBI:18248"/>
    </ligandPart>
</feature>
<comment type="caution">
    <text evidence="9">Lacks conserved residue(s) required for the propagation of feature annotation.</text>
</comment>
<feature type="domain" description="CFEM" evidence="12">
    <location>
        <begin position="124"/>
        <end position="253"/>
    </location>
</feature>
<name>A0A0F7ZVE6_9HYPO</name>
<sequence length="710" mass="72545">MRTSNGALGFLALGSLVNGGALESCKSELSLYPACALPCINTAAVDQGCRSDDLACRCEPQNRKDIEERARTCVTKCSFADVVKSLHAGKRVCRCVRDALKPTPPMQAAASVQSSSAPHKDVFQRSMIPQVVAKRAGECGKESPCQKDAEAVPDCAKPCIESAAISAAKCANKFDFECQCSSSAIIQKHAFGCVTSECGLFKGAQVLWSVSALCACASANPTTPCATQTSAIVPSEPTPTTPSETTAESTSSTTPSVPSQTTTAGPSRTTPVTPSRTTQADVSQTSSPVTSQASSAESRPATTPVLSPTDSSVSLESPSSEPTQGSSQLSSESSSAESSKDGSSIKPSQSISASSLTSHVESSELPSTETPSQPSEVTTSPILPVPCSTVTSAACGAVATSAVPHCAQSCFSSFVPKIGCDVSDYACQCQPEAQKSLTQLLVPCVATACPPAAIPSVIAGASRVCECATASPTGDICGTTTTQEPAPVLTRTETRVATVTSCETDTLETSLSQPSAGPSTVSKPLEEPVASSSAAPQHSCNGRLGCNGKAVSSGQSESPKPSGGSSHGGHVKQSETLGLPSEKTAAPRPIESKPTVQTPCHHPDCHAQPSGHHVGSTTEPAESRPSHSEATCDGSTHCRGQSSEGKKPDVASGKENHEKPSSLGDNPTQASRPVGGETAPPEPVAGSAGRYEITRTAFVFSLFWAIAVAL</sequence>
<keyword evidence="5" id="KW-0472">Membrane</keyword>
<dbReference type="Pfam" id="PF05730">
    <property type="entry name" value="CFEM"/>
    <property type="match status" value="3"/>
</dbReference>
<gene>
    <name evidence="13" type="ORF">HIM_04207</name>
</gene>
<evidence type="ECO:0000256" key="8">
    <source>
        <dbReference type="ARBA" id="ARBA00023288"/>
    </source>
</evidence>
<keyword evidence="14" id="KW-1185">Reference proteome</keyword>
<feature type="compositionally biased region" description="Polar residues" evidence="10">
    <location>
        <begin position="279"/>
        <end position="305"/>
    </location>
</feature>
<feature type="region of interest" description="Disordered" evidence="10">
    <location>
        <begin position="501"/>
        <end position="687"/>
    </location>
</feature>
<keyword evidence="6 11" id="KW-0732">Signal</keyword>
<feature type="compositionally biased region" description="Polar residues" evidence="10">
    <location>
        <begin position="222"/>
        <end position="232"/>
    </location>
</feature>
<reference evidence="13 14" key="1">
    <citation type="journal article" date="2014" name="Genome Biol. Evol.">
        <title>Comparative genomics and transcriptomics analyses reveal divergent lifestyle features of nematode endoparasitic fungus Hirsutella minnesotensis.</title>
        <authorList>
            <person name="Lai Y."/>
            <person name="Liu K."/>
            <person name="Zhang X."/>
            <person name="Zhang X."/>
            <person name="Li K."/>
            <person name="Wang N."/>
            <person name="Shu C."/>
            <person name="Wu Y."/>
            <person name="Wang C."/>
            <person name="Bushley K.E."/>
            <person name="Xiang M."/>
            <person name="Liu X."/>
        </authorList>
    </citation>
    <scope>NUCLEOTIDE SEQUENCE [LARGE SCALE GENOMIC DNA]</scope>
    <source>
        <strain evidence="13 14">3608</strain>
    </source>
</reference>
<dbReference type="InterPro" id="IPR008427">
    <property type="entry name" value="Extracellular_membr_CFEM_dom"/>
</dbReference>
<comment type="similarity">
    <text evidence="3">Belongs to the RBT5 family.</text>
</comment>
<evidence type="ECO:0000256" key="1">
    <source>
        <dbReference type="ARBA" id="ARBA00004589"/>
    </source>
</evidence>
<feature type="binding site" description="axial binding residue" evidence="9">
    <location>
        <position position="175"/>
    </location>
    <ligand>
        <name>heme</name>
        <dbReference type="ChEBI" id="CHEBI:30413"/>
    </ligand>
    <ligandPart>
        <name>Fe</name>
        <dbReference type="ChEBI" id="CHEBI:18248"/>
    </ligandPart>
</feature>
<keyword evidence="5" id="KW-0325">Glycoprotein</keyword>
<keyword evidence="9" id="KW-0349">Heme</keyword>
<proteinExistence type="inferred from homology"/>
<evidence type="ECO:0000256" key="5">
    <source>
        <dbReference type="ARBA" id="ARBA00022622"/>
    </source>
</evidence>
<keyword evidence="4" id="KW-0964">Secreted</keyword>
<dbReference type="AlphaFoldDB" id="A0A0F7ZVE6"/>
<feature type="chain" id="PRO_5002526157" description="CFEM domain-containing protein" evidence="11">
    <location>
        <begin position="20"/>
        <end position="710"/>
    </location>
</feature>
<dbReference type="GO" id="GO:0046872">
    <property type="term" value="F:metal ion binding"/>
    <property type="evidence" value="ECO:0007669"/>
    <property type="project" value="UniProtKB-UniRule"/>
</dbReference>
<feature type="signal peptide" evidence="11">
    <location>
        <begin position="1"/>
        <end position="19"/>
    </location>
</feature>
<dbReference type="SMART" id="SM00747">
    <property type="entry name" value="CFEM"/>
    <property type="match status" value="3"/>
</dbReference>
<feature type="compositionally biased region" description="Polar residues" evidence="10">
    <location>
        <begin position="501"/>
        <end position="522"/>
    </location>
</feature>
<feature type="compositionally biased region" description="Basic and acidic residues" evidence="10">
    <location>
        <begin position="644"/>
        <end position="660"/>
    </location>
</feature>
<evidence type="ECO:0000256" key="7">
    <source>
        <dbReference type="ARBA" id="ARBA00023157"/>
    </source>
</evidence>
<evidence type="ECO:0000259" key="12">
    <source>
        <dbReference type="PROSITE" id="PS52012"/>
    </source>
</evidence>
<dbReference type="PROSITE" id="PS52012">
    <property type="entry name" value="CFEM"/>
    <property type="match status" value="2"/>
</dbReference>
<evidence type="ECO:0000313" key="14">
    <source>
        <dbReference type="Proteomes" id="UP000054481"/>
    </source>
</evidence>
<keyword evidence="7 9" id="KW-1015">Disulfide bond</keyword>
<dbReference type="Proteomes" id="UP000054481">
    <property type="component" value="Unassembled WGS sequence"/>
</dbReference>
<evidence type="ECO:0000256" key="11">
    <source>
        <dbReference type="SAM" id="SignalP"/>
    </source>
</evidence>